<organism evidence="3 4">
    <name type="scientific">Edaphochlamys debaryana</name>
    <dbReference type="NCBI Taxonomy" id="47281"/>
    <lineage>
        <taxon>Eukaryota</taxon>
        <taxon>Viridiplantae</taxon>
        <taxon>Chlorophyta</taxon>
        <taxon>core chlorophytes</taxon>
        <taxon>Chlorophyceae</taxon>
        <taxon>CS clade</taxon>
        <taxon>Chlamydomonadales</taxon>
        <taxon>Chlamydomonadales incertae sedis</taxon>
        <taxon>Edaphochlamys</taxon>
    </lineage>
</organism>
<feature type="region of interest" description="Disordered" evidence="1">
    <location>
        <begin position="1"/>
        <end position="34"/>
    </location>
</feature>
<evidence type="ECO:0000259" key="2">
    <source>
        <dbReference type="Pfam" id="PF23602"/>
    </source>
</evidence>
<evidence type="ECO:0000313" key="3">
    <source>
        <dbReference type="EMBL" id="KAG2490837.1"/>
    </source>
</evidence>
<feature type="compositionally biased region" description="Polar residues" evidence="1">
    <location>
        <begin position="19"/>
        <end position="30"/>
    </location>
</feature>
<evidence type="ECO:0000256" key="1">
    <source>
        <dbReference type="SAM" id="MobiDB-lite"/>
    </source>
</evidence>
<proteinExistence type="predicted"/>
<dbReference type="EMBL" id="JAEHOE010000058">
    <property type="protein sequence ID" value="KAG2490837.1"/>
    <property type="molecule type" value="Genomic_DNA"/>
</dbReference>
<evidence type="ECO:0000313" key="4">
    <source>
        <dbReference type="Proteomes" id="UP000612055"/>
    </source>
</evidence>
<accession>A0A835XWE2</accession>
<dbReference type="Proteomes" id="UP000612055">
    <property type="component" value="Unassembled WGS sequence"/>
</dbReference>
<name>A0A835XWE2_9CHLO</name>
<dbReference type="OrthoDB" id="10250990at2759"/>
<comment type="caution">
    <text evidence="3">The sequence shown here is derived from an EMBL/GenBank/DDBJ whole genome shotgun (WGS) entry which is preliminary data.</text>
</comment>
<reference evidence="3" key="1">
    <citation type="journal article" date="2020" name="bioRxiv">
        <title>Comparative genomics of Chlamydomonas.</title>
        <authorList>
            <person name="Craig R.J."/>
            <person name="Hasan A.R."/>
            <person name="Ness R.W."/>
            <person name="Keightley P.D."/>
        </authorList>
    </citation>
    <scope>NUCLEOTIDE SEQUENCE</scope>
    <source>
        <strain evidence="3">CCAP 11/70</strain>
    </source>
</reference>
<dbReference type="InterPro" id="IPR056496">
    <property type="entry name" value="CS_DNAAF11_C"/>
</dbReference>
<dbReference type="Pfam" id="PF23602">
    <property type="entry name" value="CS_DNAAF11_C"/>
    <property type="match status" value="1"/>
</dbReference>
<dbReference type="AlphaFoldDB" id="A0A835XWE2"/>
<protein>
    <recommendedName>
        <fullName evidence="2">Dynein axonemal assembly factor 11-like CS domain-containing protein</fullName>
    </recommendedName>
</protein>
<gene>
    <name evidence="3" type="ORF">HYH03_010756</name>
</gene>
<sequence>MGSGLWGGGPRGKQRPRHSTANDQPSTANYQGKGKLLQLLLPAKVRPDASKAQRNTSTSMLVLNLPKEDPAAPVVDVAKLAAAQGGEGGQEGGSGE</sequence>
<feature type="domain" description="Dynein axonemal assembly factor 11-like CS" evidence="2">
    <location>
        <begin position="33"/>
        <end position="67"/>
    </location>
</feature>
<keyword evidence="4" id="KW-1185">Reference proteome</keyword>
<feature type="compositionally biased region" description="Gly residues" evidence="1">
    <location>
        <begin position="1"/>
        <end position="11"/>
    </location>
</feature>